<dbReference type="Proteomes" id="UP000004491">
    <property type="component" value="Unassembled WGS sequence"/>
</dbReference>
<evidence type="ECO:0000313" key="3">
    <source>
        <dbReference type="Proteomes" id="UP000004491"/>
    </source>
</evidence>
<organism evidence="2 3">
    <name type="scientific">endosymbiont of Riftia pachyptila</name>
    <name type="common">vent Ph05</name>
    <dbReference type="NCBI Taxonomy" id="1048808"/>
    <lineage>
        <taxon>Bacteria</taxon>
        <taxon>Pseudomonadati</taxon>
        <taxon>Pseudomonadota</taxon>
        <taxon>Gammaproteobacteria</taxon>
        <taxon>sulfur-oxidizing symbionts</taxon>
    </lineage>
</organism>
<protein>
    <recommendedName>
        <fullName evidence="1">C-type lectin domain-containing protein</fullName>
    </recommendedName>
</protein>
<comment type="caution">
    <text evidence="2">The sequence shown here is derived from an EMBL/GenBank/DDBJ whole genome shotgun (WGS) entry which is preliminary data.</text>
</comment>
<dbReference type="Gene3D" id="1.10.1330.10">
    <property type="entry name" value="Dockerin domain"/>
    <property type="match status" value="1"/>
</dbReference>
<dbReference type="GO" id="GO:0000272">
    <property type="term" value="P:polysaccharide catabolic process"/>
    <property type="evidence" value="ECO:0007669"/>
    <property type="project" value="InterPro"/>
</dbReference>
<dbReference type="CDD" id="cd00037">
    <property type="entry name" value="CLECT"/>
    <property type="match status" value="1"/>
</dbReference>
<dbReference type="SUPFAM" id="SSF49785">
    <property type="entry name" value="Galactose-binding domain-like"/>
    <property type="match status" value="1"/>
</dbReference>
<dbReference type="InterPro" id="IPR001304">
    <property type="entry name" value="C-type_lectin-like"/>
</dbReference>
<evidence type="ECO:0000259" key="1">
    <source>
        <dbReference type="PROSITE" id="PS50041"/>
    </source>
</evidence>
<dbReference type="EMBL" id="AFOC01000048">
    <property type="protein sequence ID" value="EGV51138.1"/>
    <property type="molecule type" value="Genomic_DNA"/>
</dbReference>
<sequence length="470" mass="52764">MKIRQALLGGITMKSSASQAVIRIALFCALLFTTIPATSIELADTLEFDGHYYYLWPEAGLTWAQAQAVAAQQRLELPDGRILPGHLVTISSQPEQDFISTTYMTRNWLKLWIGGFQYSFDIEPAGYWAWVTGEEMGDIYSQWSYTFLQPPEPGNNPNNPVGNEDVLRMLINWGSGTPPGTGNDLWHDFNHDENAGDSYGISVVEFDELGDNFLCFTRPPGVRVVSSSRWRSSATPEEGWTLSGFDDSAWSPARAPFPNPKPPTELIPGTTAQHMWHDPAGDSNGISGDETVYLRYTFNYNPAPDDPPAKAIAKIVGDDDYEFFVNGVSAHINSDGGNADKVDKVDFSNLIMLGENVLAIKATNYAKTRCYWRWNSNLKRWRRECSLIPTYKRVLFDAYTAAGFTEGTPRADLNDDCCVDRHDFKLLRSALRNQTEPANRYDLNRDGAFNVADFRFLVHQFTKKRGKACK</sequence>
<dbReference type="InterPro" id="IPR036439">
    <property type="entry name" value="Dockerin_dom_sf"/>
</dbReference>
<keyword evidence="3" id="KW-1185">Reference proteome</keyword>
<dbReference type="InterPro" id="IPR008979">
    <property type="entry name" value="Galactose-bd-like_sf"/>
</dbReference>
<dbReference type="GO" id="GO:0004553">
    <property type="term" value="F:hydrolase activity, hydrolyzing O-glycosyl compounds"/>
    <property type="evidence" value="ECO:0007669"/>
    <property type="project" value="InterPro"/>
</dbReference>
<dbReference type="InterPro" id="IPR016186">
    <property type="entry name" value="C-type_lectin-like/link_sf"/>
</dbReference>
<name>G2DE17_9GAMM</name>
<dbReference type="SUPFAM" id="SSF56436">
    <property type="entry name" value="C-type lectin-like"/>
    <property type="match status" value="1"/>
</dbReference>
<reference evidence="2" key="1">
    <citation type="journal article" date="2011" name="ISME J.">
        <title>The endosymbionts of the deep-sea tubeworms Riftia pachyptila and Tevnia jerichonana share an identical physiology as revealed by proteogenomic analyses.</title>
        <authorList>
            <person name="Gardebrecht A."/>
            <person name="Markert S."/>
            <person name="Felbeck H."/>
            <person name="Thuermer A."/>
            <person name="Albrecht D."/>
            <person name="Wollherr A."/>
            <person name="Kabisch J."/>
            <person name="Lehmann R."/>
            <person name="Daniel R."/>
            <person name="Liesegang H."/>
            <person name="Hecker M."/>
            <person name="Sievert S.M."/>
            <person name="Schweder T."/>
        </authorList>
    </citation>
    <scope>NUCLEOTIDE SEQUENCE [LARGE SCALE GENOMIC DNA]</scope>
</reference>
<dbReference type="Gene3D" id="3.10.100.10">
    <property type="entry name" value="Mannose-Binding Protein A, subunit A"/>
    <property type="match status" value="1"/>
</dbReference>
<proteinExistence type="predicted"/>
<dbReference type="PROSITE" id="PS50041">
    <property type="entry name" value="C_TYPE_LECTIN_2"/>
    <property type="match status" value="1"/>
</dbReference>
<evidence type="ECO:0000313" key="2">
    <source>
        <dbReference type="EMBL" id="EGV51138.1"/>
    </source>
</evidence>
<dbReference type="Pfam" id="PF00404">
    <property type="entry name" value="Dockerin_1"/>
    <property type="match status" value="1"/>
</dbReference>
<gene>
    <name evidence="2" type="ORF">Rifp1Sym_bu00130</name>
</gene>
<accession>G2DE17</accession>
<feature type="domain" description="C-type lectin" evidence="1">
    <location>
        <begin position="48"/>
        <end position="173"/>
    </location>
</feature>
<dbReference type="SUPFAM" id="SSF63446">
    <property type="entry name" value="Type I dockerin domain"/>
    <property type="match status" value="1"/>
</dbReference>
<dbReference type="InterPro" id="IPR016187">
    <property type="entry name" value="CTDL_fold"/>
</dbReference>
<dbReference type="Gene3D" id="2.60.120.260">
    <property type="entry name" value="Galactose-binding domain-like"/>
    <property type="match status" value="1"/>
</dbReference>
<dbReference type="InterPro" id="IPR002105">
    <property type="entry name" value="Dockerin_1_rpt"/>
</dbReference>
<dbReference type="AlphaFoldDB" id="G2DE17"/>